<organism evidence="2 3">
    <name type="scientific">Romanomermis culicivorax</name>
    <name type="common">Nematode worm</name>
    <dbReference type="NCBI Taxonomy" id="13658"/>
    <lineage>
        <taxon>Eukaryota</taxon>
        <taxon>Metazoa</taxon>
        <taxon>Ecdysozoa</taxon>
        <taxon>Nematoda</taxon>
        <taxon>Enoplea</taxon>
        <taxon>Dorylaimia</taxon>
        <taxon>Mermithida</taxon>
        <taxon>Mermithoidea</taxon>
        <taxon>Mermithidae</taxon>
        <taxon>Romanomermis</taxon>
    </lineage>
</organism>
<keyword evidence="1" id="KW-0472">Membrane</keyword>
<feature type="transmembrane region" description="Helical" evidence="1">
    <location>
        <begin position="39"/>
        <end position="63"/>
    </location>
</feature>
<feature type="transmembrane region" description="Helical" evidence="1">
    <location>
        <begin position="12"/>
        <end position="33"/>
    </location>
</feature>
<keyword evidence="1" id="KW-1133">Transmembrane helix</keyword>
<name>A0A915II65_ROMCU</name>
<keyword evidence="2" id="KW-1185">Reference proteome</keyword>
<evidence type="ECO:0000313" key="3">
    <source>
        <dbReference type="WBParaSite" id="nRc.2.0.1.t13538-RA"/>
    </source>
</evidence>
<sequence length="165" mass="17897">FFIIKAIEITDSVLTQWFLSTGIFSYYFCVYGRLSPQAIVLVLTGFLGGAGAVPPLAIVWVGLMIPTRAQQKWLGSKPVIGCNNNHMGGMLYVTMQYSSTLGATGVDPGMVTSIEGLPEYFSNKKYGASLTTIWLAIGLENLRGRPIAMADDFWRGRSSNSTSIG</sequence>
<dbReference type="WBParaSite" id="nRc.2.0.1.t13538-RA">
    <property type="protein sequence ID" value="nRc.2.0.1.t13538-RA"/>
    <property type="gene ID" value="nRc.2.0.1.g13538"/>
</dbReference>
<dbReference type="Proteomes" id="UP000887565">
    <property type="component" value="Unplaced"/>
</dbReference>
<evidence type="ECO:0000313" key="2">
    <source>
        <dbReference type="Proteomes" id="UP000887565"/>
    </source>
</evidence>
<proteinExistence type="predicted"/>
<accession>A0A915II65</accession>
<keyword evidence="1" id="KW-0812">Transmembrane</keyword>
<reference evidence="3" key="1">
    <citation type="submission" date="2022-11" db="UniProtKB">
        <authorList>
            <consortium name="WormBaseParasite"/>
        </authorList>
    </citation>
    <scope>IDENTIFICATION</scope>
</reference>
<evidence type="ECO:0000256" key="1">
    <source>
        <dbReference type="SAM" id="Phobius"/>
    </source>
</evidence>
<protein>
    <submittedName>
        <fullName evidence="3">Uncharacterized protein</fullName>
    </submittedName>
</protein>
<dbReference type="AlphaFoldDB" id="A0A915II65"/>